<dbReference type="PANTHER" id="PTHR22883">
    <property type="entry name" value="ZINC FINGER DHHC DOMAIN CONTAINING PROTEIN"/>
    <property type="match status" value="1"/>
</dbReference>
<evidence type="ECO:0000313" key="13">
    <source>
        <dbReference type="Proteomes" id="UP000612055"/>
    </source>
</evidence>
<dbReference type="PANTHER" id="PTHR22883:SF301">
    <property type="entry name" value="PALMITOYLTRANSFERASE ZDHHC12"/>
    <property type="match status" value="1"/>
</dbReference>
<name>A0A835YC16_9CHLO</name>
<dbReference type="GO" id="GO:0019706">
    <property type="term" value="F:protein-cysteine S-palmitoyltransferase activity"/>
    <property type="evidence" value="ECO:0007669"/>
    <property type="project" value="UniProtKB-EC"/>
</dbReference>
<comment type="domain">
    <text evidence="10">The DHHC domain is required for palmitoyltransferase activity.</text>
</comment>
<keyword evidence="5 10" id="KW-1133">Transmembrane helix</keyword>
<keyword evidence="9 10" id="KW-0012">Acyltransferase</keyword>
<dbReference type="Proteomes" id="UP000612055">
    <property type="component" value="Unassembled WGS sequence"/>
</dbReference>
<evidence type="ECO:0000313" key="12">
    <source>
        <dbReference type="EMBL" id="KAG2499908.1"/>
    </source>
</evidence>
<keyword evidence="4 10" id="KW-0812">Transmembrane</keyword>
<reference evidence="12" key="1">
    <citation type="journal article" date="2020" name="bioRxiv">
        <title>Comparative genomics of Chlamydomonas.</title>
        <authorList>
            <person name="Craig R.J."/>
            <person name="Hasan A.R."/>
            <person name="Ness R.W."/>
            <person name="Keightley P.D."/>
        </authorList>
    </citation>
    <scope>NUCLEOTIDE SEQUENCE</scope>
    <source>
        <strain evidence="12">CCAP 11/70</strain>
    </source>
</reference>
<dbReference type="PROSITE" id="PS50216">
    <property type="entry name" value="DHHC"/>
    <property type="match status" value="1"/>
</dbReference>
<dbReference type="AlphaFoldDB" id="A0A835YC16"/>
<comment type="caution">
    <text evidence="12">The sequence shown here is derived from an EMBL/GenBank/DDBJ whole genome shotgun (WGS) entry which is preliminary data.</text>
</comment>
<feature type="transmembrane region" description="Helical" evidence="10">
    <location>
        <begin position="58"/>
        <end position="83"/>
    </location>
</feature>
<dbReference type="GO" id="GO:0006612">
    <property type="term" value="P:protein targeting to membrane"/>
    <property type="evidence" value="ECO:0007669"/>
    <property type="project" value="TreeGrafter"/>
</dbReference>
<evidence type="ECO:0000256" key="9">
    <source>
        <dbReference type="ARBA" id="ARBA00023315"/>
    </source>
</evidence>
<evidence type="ECO:0000256" key="7">
    <source>
        <dbReference type="ARBA" id="ARBA00023139"/>
    </source>
</evidence>
<keyword evidence="7" id="KW-0564">Palmitate</keyword>
<keyword evidence="3 10" id="KW-0808">Transferase</keyword>
<protein>
    <recommendedName>
        <fullName evidence="10">S-acyltransferase</fullName>
        <ecNumber evidence="10">2.3.1.225</ecNumber>
    </recommendedName>
    <alternativeName>
        <fullName evidence="10">Palmitoyltransferase</fullName>
    </alternativeName>
</protein>
<comment type="catalytic activity">
    <reaction evidence="10">
        <text>L-cysteinyl-[protein] + hexadecanoyl-CoA = S-hexadecanoyl-L-cysteinyl-[protein] + CoA</text>
        <dbReference type="Rhea" id="RHEA:36683"/>
        <dbReference type="Rhea" id="RHEA-COMP:10131"/>
        <dbReference type="Rhea" id="RHEA-COMP:11032"/>
        <dbReference type="ChEBI" id="CHEBI:29950"/>
        <dbReference type="ChEBI" id="CHEBI:57287"/>
        <dbReference type="ChEBI" id="CHEBI:57379"/>
        <dbReference type="ChEBI" id="CHEBI:74151"/>
        <dbReference type="EC" id="2.3.1.225"/>
    </reaction>
</comment>
<evidence type="ECO:0000256" key="4">
    <source>
        <dbReference type="ARBA" id="ARBA00022692"/>
    </source>
</evidence>
<gene>
    <name evidence="12" type="ORF">HYH03_002196</name>
</gene>
<keyword evidence="6 10" id="KW-0472">Membrane</keyword>
<dbReference type="InterPro" id="IPR039859">
    <property type="entry name" value="PFA4/ZDH16/20/ERF2-like"/>
</dbReference>
<comment type="similarity">
    <text evidence="2 10">Belongs to the DHHC palmitoyltransferase family.</text>
</comment>
<keyword evidence="13" id="KW-1185">Reference proteome</keyword>
<dbReference type="GO" id="GO:0005794">
    <property type="term" value="C:Golgi apparatus"/>
    <property type="evidence" value="ECO:0007669"/>
    <property type="project" value="TreeGrafter"/>
</dbReference>
<dbReference type="EMBL" id="JAEHOE010000005">
    <property type="protein sequence ID" value="KAG2499908.1"/>
    <property type="molecule type" value="Genomic_DNA"/>
</dbReference>
<organism evidence="12 13">
    <name type="scientific">Edaphochlamys debaryana</name>
    <dbReference type="NCBI Taxonomy" id="47281"/>
    <lineage>
        <taxon>Eukaryota</taxon>
        <taxon>Viridiplantae</taxon>
        <taxon>Chlorophyta</taxon>
        <taxon>core chlorophytes</taxon>
        <taxon>Chlorophyceae</taxon>
        <taxon>CS clade</taxon>
        <taxon>Chlamydomonadales</taxon>
        <taxon>Chlamydomonadales incertae sedis</taxon>
        <taxon>Edaphochlamys</taxon>
    </lineage>
</organism>
<evidence type="ECO:0000256" key="2">
    <source>
        <dbReference type="ARBA" id="ARBA00008574"/>
    </source>
</evidence>
<evidence type="ECO:0000256" key="3">
    <source>
        <dbReference type="ARBA" id="ARBA00022679"/>
    </source>
</evidence>
<proteinExistence type="inferred from homology"/>
<keyword evidence="8" id="KW-0449">Lipoprotein</keyword>
<dbReference type="GO" id="GO:0005783">
    <property type="term" value="C:endoplasmic reticulum"/>
    <property type="evidence" value="ECO:0007669"/>
    <property type="project" value="TreeGrafter"/>
</dbReference>
<evidence type="ECO:0000256" key="1">
    <source>
        <dbReference type="ARBA" id="ARBA00004127"/>
    </source>
</evidence>
<feature type="transmembrane region" description="Helical" evidence="10">
    <location>
        <begin position="309"/>
        <end position="332"/>
    </location>
</feature>
<comment type="subcellular location">
    <subcellularLocation>
        <location evidence="1">Endomembrane system</location>
        <topology evidence="1">Multi-pass membrane protein</topology>
    </subcellularLocation>
</comment>
<evidence type="ECO:0000256" key="5">
    <source>
        <dbReference type="ARBA" id="ARBA00022989"/>
    </source>
</evidence>
<feature type="domain" description="Palmitoyltransferase DHHC" evidence="11">
    <location>
        <begin position="189"/>
        <end position="349"/>
    </location>
</feature>
<evidence type="ECO:0000256" key="6">
    <source>
        <dbReference type="ARBA" id="ARBA00023136"/>
    </source>
</evidence>
<evidence type="ECO:0000256" key="10">
    <source>
        <dbReference type="RuleBase" id="RU079119"/>
    </source>
</evidence>
<evidence type="ECO:0000256" key="8">
    <source>
        <dbReference type="ARBA" id="ARBA00023288"/>
    </source>
</evidence>
<dbReference type="OrthoDB" id="9909019at2759"/>
<accession>A0A835YC16</accession>
<dbReference type="EC" id="2.3.1.225" evidence="10"/>
<sequence length="454" mass="48746">MIEIRQTSDDDDAVWIVPGADDGFGAPLAANPWRTQETLRAARDARTRALIRASRGTAILGVDVKVLCWILGHLLLLGLVLLLDPGARRIFDVGFGLGLTSPSPGNTLTENPAAAAAAAEGSLEDAGSDARSGSSAEHGWLPHERLQLALFLVLQGAAFAFFAATYASDPGWITPESPAADPVLTCGPCAQCGEVPSLRSHHDKHTGQCVAKHDHHCWYLGTSIGEKNHARFLSLLGLQLGLLVWMASRLLPLLLSCPLLWEEAETFSARAVGVWTVLRAPCAGCSSGGAEGADAAAWVWGCTALGWGYPYAILSMCVVCLALWVPVSYLAVLHTYLAATNQTTLELLKGPRLNYLARAYAGLSPAQLLHGRPPRVIDSQGNVSLLAIARAHLSGRLPPRPFDEGVWRNLRVFFLEPKPYKYRYRAAALELAGEPLIPPEEPSRRTPLGARGMV</sequence>
<dbReference type="Pfam" id="PF01529">
    <property type="entry name" value="DHHC"/>
    <property type="match status" value="1"/>
</dbReference>
<dbReference type="InterPro" id="IPR001594">
    <property type="entry name" value="Palmitoyltrfase_DHHC"/>
</dbReference>
<evidence type="ECO:0000259" key="11">
    <source>
        <dbReference type="Pfam" id="PF01529"/>
    </source>
</evidence>